<proteinExistence type="predicted"/>
<feature type="compositionally biased region" description="Basic and acidic residues" evidence="1">
    <location>
        <begin position="182"/>
        <end position="201"/>
    </location>
</feature>
<keyword evidence="3" id="KW-1185">Reference proteome</keyword>
<reference evidence="2" key="1">
    <citation type="submission" date="2023-06" db="EMBL/GenBank/DDBJ databases">
        <title>Genome-scale phylogeny and comparative genomics of the fungal order Sordariales.</title>
        <authorList>
            <consortium name="Lawrence Berkeley National Laboratory"/>
            <person name="Hensen N."/>
            <person name="Bonometti L."/>
            <person name="Westerberg I."/>
            <person name="Brannstrom I.O."/>
            <person name="Guillou S."/>
            <person name="Cros-Aarteil S."/>
            <person name="Calhoun S."/>
            <person name="Haridas S."/>
            <person name="Kuo A."/>
            <person name="Mondo S."/>
            <person name="Pangilinan J."/>
            <person name="Riley R."/>
            <person name="Labutti K."/>
            <person name="Andreopoulos B."/>
            <person name="Lipzen A."/>
            <person name="Chen C."/>
            <person name="Yanf M."/>
            <person name="Daum C."/>
            <person name="Ng V."/>
            <person name="Clum A."/>
            <person name="Steindorff A."/>
            <person name="Ohm R."/>
            <person name="Martin F."/>
            <person name="Silar P."/>
            <person name="Natvig D."/>
            <person name="Lalanne C."/>
            <person name="Gautier V."/>
            <person name="Ament-Velasquez S.L."/>
            <person name="Kruys A."/>
            <person name="Hutchinson M.I."/>
            <person name="Powell A.J."/>
            <person name="Barry K."/>
            <person name="Miller A.N."/>
            <person name="Grigoriev I.V."/>
            <person name="Debuchy R."/>
            <person name="Gladieux P."/>
            <person name="Thoren M.H."/>
            <person name="Johannesson H."/>
        </authorList>
    </citation>
    <scope>NUCLEOTIDE SEQUENCE</scope>
    <source>
        <strain evidence="2">CBS 540.89</strain>
    </source>
</reference>
<accession>A0AA40DZ21</accession>
<dbReference type="EMBL" id="JAUKTV010000013">
    <property type="protein sequence ID" value="KAK0718972.1"/>
    <property type="molecule type" value="Genomic_DNA"/>
</dbReference>
<feature type="region of interest" description="Disordered" evidence="1">
    <location>
        <begin position="149"/>
        <end position="253"/>
    </location>
</feature>
<dbReference type="AlphaFoldDB" id="A0AA40DZ21"/>
<dbReference type="Proteomes" id="UP001172159">
    <property type="component" value="Unassembled WGS sequence"/>
</dbReference>
<evidence type="ECO:0000313" key="3">
    <source>
        <dbReference type="Proteomes" id="UP001172159"/>
    </source>
</evidence>
<gene>
    <name evidence="2" type="ORF">B0T21DRAFT_351746</name>
</gene>
<evidence type="ECO:0000313" key="2">
    <source>
        <dbReference type="EMBL" id="KAK0718972.1"/>
    </source>
</evidence>
<comment type="caution">
    <text evidence="2">The sequence shown here is derived from an EMBL/GenBank/DDBJ whole genome shotgun (WGS) entry which is preliminary data.</text>
</comment>
<name>A0AA40DZ21_9PEZI</name>
<sequence length="449" mass="49312">MKSQKPKPTSSRNARAPASSSPTSIPAPTSNVSTSNSSQAKAKAKDKQDERDEKLEDILTKWSSAPQRKSLPFLNDLHKVGRLYDNVVKARRGHSRERQFEVYDEVRGHLDGILRGVESSKRMGGDAGEHLPSTLGVNNGKTTDMMAGNIIEPSAPGLKGPNGNGFPWRRASPTTPTRSSKKARDQDLKMSDTQVDSHESSHTVTVAPTTPPALDPDNNTSPPQPPSAPKFSRPIPIRSKPLDPSYDNNSESPLLLPPLDLPLPPMRPIIPNPNTTTTATTANTSTAHAGDTGVLLEERHPHLKPMYTQSYVNGVVEAMKHAHGTIAKLSQEKREVESRLGVLEEKQKMWHALVHGQGCRCWEGRWWGEVEEGLIERRGLLLTGKGEGEGDKKWEGEKWECVVEEDVKGEEGEEDKGEVALRIDETVDGDEDDSWDILTGPVVDLLESE</sequence>
<evidence type="ECO:0000256" key="1">
    <source>
        <dbReference type="SAM" id="MobiDB-lite"/>
    </source>
</evidence>
<protein>
    <submittedName>
        <fullName evidence="2">Uncharacterized protein</fullName>
    </submittedName>
</protein>
<feature type="compositionally biased region" description="Basic and acidic residues" evidence="1">
    <location>
        <begin position="43"/>
        <end position="54"/>
    </location>
</feature>
<feature type="region of interest" description="Disordered" evidence="1">
    <location>
        <begin position="1"/>
        <end position="54"/>
    </location>
</feature>
<organism evidence="2 3">
    <name type="scientific">Apiosordaria backusii</name>
    <dbReference type="NCBI Taxonomy" id="314023"/>
    <lineage>
        <taxon>Eukaryota</taxon>
        <taxon>Fungi</taxon>
        <taxon>Dikarya</taxon>
        <taxon>Ascomycota</taxon>
        <taxon>Pezizomycotina</taxon>
        <taxon>Sordariomycetes</taxon>
        <taxon>Sordariomycetidae</taxon>
        <taxon>Sordariales</taxon>
        <taxon>Lasiosphaeriaceae</taxon>
        <taxon>Apiosordaria</taxon>
    </lineage>
</organism>
<feature type="compositionally biased region" description="Low complexity" evidence="1">
    <location>
        <begin position="8"/>
        <end position="31"/>
    </location>
</feature>